<dbReference type="EMBL" id="JANEYF010000098">
    <property type="protein sequence ID" value="KAJ8972269.1"/>
    <property type="molecule type" value="Genomic_DNA"/>
</dbReference>
<organism evidence="8 9">
    <name type="scientific">Rhamnusium bicolor</name>
    <dbReference type="NCBI Taxonomy" id="1586634"/>
    <lineage>
        <taxon>Eukaryota</taxon>
        <taxon>Metazoa</taxon>
        <taxon>Ecdysozoa</taxon>
        <taxon>Arthropoda</taxon>
        <taxon>Hexapoda</taxon>
        <taxon>Insecta</taxon>
        <taxon>Pterygota</taxon>
        <taxon>Neoptera</taxon>
        <taxon>Endopterygota</taxon>
        <taxon>Coleoptera</taxon>
        <taxon>Polyphaga</taxon>
        <taxon>Cucujiformia</taxon>
        <taxon>Chrysomeloidea</taxon>
        <taxon>Cerambycidae</taxon>
        <taxon>Lepturinae</taxon>
        <taxon>Rhagiini</taxon>
        <taxon>Rhamnusium</taxon>
    </lineage>
</organism>
<keyword evidence="4" id="KW-0804">Transcription</keyword>
<accession>A0AAV8ZVX8</accession>
<evidence type="ECO:0000256" key="6">
    <source>
        <dbReference type="SAM" id="MobiDB-lite"/>
    </source>
</evidence>
<protein>
    <recommendedName>
        <fullName evidence="2">Regulatory protein zeste</fullName>
    </recommendedName>
</protein>
<dbReference type="Pfam" id="PF13873">
    <property type="entry name" value="Myb_DNA-bind_5"/>
    <property type="match status" value="1"/>
</dbReference>
<evidence type="ECO:0000256" key="2">
    <source>
        <dbReference type="ARBA" id="ARBA00016807"/>
    </source>
</evidence>
<dbReference type="Proteomes" id="UP001162156">
    <property type="component" value="Unassembled WGS sequence"/>
</dbReference>
<evidence type="ECO:0000259" key="7">
    <source>
        <dbReference type="Pfam" id="PF13873"/>
    </source>
</evidence>
<proteinExistence type="predicted"/>
<feature type="domain" description="Myb/SANT-like DNA-binding" evidence="7">
    <location>
        <begin position="8"/>
        <end position="64"/>
    </location>
</feature>
<evidence type="ECO:0000256" key="5">
    <source>
        <dbReference type="ARBA" id="ARBA00025466"/>
    </source>
</evidence>
<evidence type="ECO:0000256" key="4">
    <source>
        <dbReference type="ARBA" id="ARBA00023163"/>
    </source>
</evidence>
<comment type="subunit">
    <text evidence="1">Self-associates forming complexes of several hundred monomers.</text>
</comment>
<name>A0AAV8ZVX8_9CUCU</name>
<evidence type="ECO:0000256" key="3">
    <source>
        <dbReference type="ARBA" id="ARBA00023015"/>
    </source>
</evidence>
<sequence length="277" mass="31898">MEENGKKRSPNFSTKEEAILISLLKKYATVIECKVTDHKANYEKTATWKKIQDEFNSISGETYRNHNYADQKLCVRGTGGGPYTDIKCSQLDEDIKQILGARIEGEMSQFDGDQGHSDENEVDSFSPELVPVSNGLIIEEITIASDNDHSYYVSNTQELDEKEVKEKEKENEPPLEQQVTNISIATRKRNMYKSESTVSSRVEQWAEGKTAMESAKARFLEEEQMLKLNLLREKHELEMSNMKRKADTEIEMMKEEHQAKIKMIKIQTLLLQHKKKV</sequence>
<dbReference type="InterPro" id="IPR028002">
    <property type="entry name" value="Myb_DNA-bind_5"/>
</dbReference>
<feature type="region of interest" description="Disordered" evidence="6">
    <location>
        <begin position="157"/>
        <end position="176"/>
    </location>
</feature>
<keyword evidence="3" id="KW-0805">Transcription regulation</keyword>
<evidence type="ECO:0000313" key="8">
    <source>
        <dbReference type="EMBL" id="KAJ8972269.1"/>
    </source>
</evidence>
<comment type="caution">
    <text evidence="8">The sequence shown here is derived from an EMBL/GenBank/DDBJ whole genome shotgun (WGS) entry which is preliminary data.</text>
</comment>
<evidence type="ECO:0000256" key="1">
    <source>
        <dbReference type="ARBA" id="ARBA00011764"/>
    </source>
</evidence>
<dbReference type="AlphaFoldDB" id="A0AAV8ZVX8"/>
<feature type="compositionally biased region" description="Basic and acidic residues" evidence="6">
    <location>
        <begin position="162"/>
        <end position="172"/>
    </location>
</feature>
<comment type="function">
    <text evidence="5">Involved in transvection phenomena (= synapsis-dependent gene expression), where the synaptic pairing of chromosomes carrying genes with which zeste interacts influences the expression of these genes. Zeste binds to DNA and stimulates transcription from a nearby promoter.</text>
</comment>
<gene>
    <name evidence="8" type="ORF">NQ314_000252</name>
</gene>
<reference evidence="8" key="1">
    <citation type="journal article" date="2023" name="Insect Mol. Biol.">
        <title>Genome sequencing provides insights into the evolution of gene families encoding plant cell wall-degrading enzymes in longhorned beetles.</title>
        <authorList>
            <person name="Shin N.R."/>
            <person name="Okamura Y."/>
            <person name="Kirsch R."/>
            <person name="Pauchet Y."/>
        </authorList>
    </citation>
    <scope>NUCLEOTIDE SEQUENCE</scope>
    <source>
        <strain evidence="8">RBIC_L_NR</strain>
    </source>
</reference>
<keyword evidence="9" id="KW-1185">Reference proteome</keyword>
<evidence type="ECO:0000313" key="9">
    <source>
        <dbReference type="Proteomes" id="UP001162156"/>
    </source>
</evidence>